<dbReference type="Proteomes" id="UP001595975">
    <property type="component" value="Unassembled WGS sequence"/>
</dbReference>
<proteinExistence type="predicted"/>
<dbReference type="PANTHER" id="PTHR16155:SF19">
    <property type="entry name" value="DED DOMAIN-CONTAINING PROTEIN"/>
    <property type="match status" value="1"/>
</dbReference>
<evidence type="ECO:0000313" key="4">
    <source>
        <dbReference type="Proteomes" id="UP001595975"/>
    </source>
</evidence>
<dbReference type="InterPro" id="IPR045544">
    <property type="entry name" value="TCAD9"/>
</dbReference>
<sequence length="1604" mass="179204">MSNASDHEDAARRERRSSLRQSADKIIQSELGTTVSITYLQELNDGYTDALVARCDFMGAEPGGLDGQFIVKVSADGKHRQHEAHDNFVTALGKFAATHVPGLRLSADGDGLRVDVYEIAGGSLRNVGAAEVAHSPRLLAACHKVSAELLEAQLNGCAGARMPAGRTLEAWLGKDFLRSRRGEALRQTREAAGITGSTFVFHGEVLPDPISVLEHENDMTRRADLVLMGFNHGDLHLRNILLDATRSYRDSYWLIDVNWDQQTPLLYDQAYLETAALISMQSRLRLPVSLAVLQECDGLPSTAGLEWQGLVSAVRAVRDGTQATIDRLQPGRVDSLTHQYLLARLGAALNYAAKSMPERDRVTAYQLAGWITHNLLKEYHPELREHVLEQAQSPRSPQHGISAPATPTDLAALTERLTPFLAAAHSGFDRILIVEDGVSHPDLVHLLASVWTVVVDLNPESERHGLAGHFEPETAERQTVMFGLHEAPSSGRNAVMWIMAGGWESRGETTPADFRAWRRSHQPIVQRVLDRLNGASVNRAAAVLCISSGSEMDQRSERIVEDTEVRYEQTELVHVTGGSGEFQAMLDAFGKSRAIPRTGRLATMPGKDGPVSFDQDQLVRLAADLVVLHSQTLVDQLGEEPVDEFWRGRPASWVDLDAGLDVPRDSQLVITGAVSRVLKKHGSATFEIFHSPGAGGTTLARRIAWDLHRDHPVVLLHHYSQQTVERIDDIYRATKESVLVVVESATLEQSEREDLYYKLHERNTPAVLIWVTRGNRPREGSSGSAPDNSRSENKFYLKDPLSAQEAADFRAVFGARARSPRARAAVELLIPGSVPAQHLSPFYFGLSAFEEDFEGTRRYVDAHVAHFSDLQRHVASYLSLVTRFTQNGLPYFLVRRWLTGAWGGQAASATAYQADLRSTLGEDLRHLVVENDEEVRILHPSVAEKVLEATLDSDHTDSSWEFLLANTAIEFIAQVSGHLGPDNEWTKDILQDLFIRRDKWSGPSANSQRFAEFIHEFKNKDQAYRVLEELTRRCPSEPHFWLHLGRFHLSIRGHLDGKAETFIKKAIELSDELDPVPFHSLAMLHREWARDELSTISSNSGRETEAIGLIQDRYSEALQVFGRARQLNSIDEHNYVTPVQMIVTVLNNLRRISRHKNLIDLIRAGGPAADWASEQLSIAELLLDECELARPDHQDSSYLSSCKVSLDDLHGGVQSLVSAWRELIVASRSHSRVALVLARALLRERGDDWRETSPEVFRTAVEFYDAAFDETGDLSEHDLQLWFRCYRRIPEYDELAALDRFSVIASSRPSPVCRYYLYVLRFMRWLNGDELKQDAVDHHLAEAKQLMQGRRKAFSYEWVANEGSDQDRHGEPRLAHFSDLGERRPTTYDWENSESVCRRVRGVVRKIEGQQAGWLAVEDGDIEAFFVPREDFLKHRDINKVVEFDLGFAQDGLRAWRVEVAEEARLLRRPDAEIRTIKVTPPPLPSQMALAKRSSNALAHQAVAVSPDIHERALTVAARDEPAAYRLVIDHLVSNAPGSTPVTSLHLGVLLKKTFGDASYARVLSGRKLRAFVEGFGFRTTPAAHGQFVVTLGDIAPKTPEAGT</sequence>
<dbReference type="Gene3D" id="1.25.40.10">
    <property type="entry name" value="Tetratricopeptide repeat domain"/>
    <property type="match status" value="1"/>
</dbReference>
<keyword evidence="4" id="KW-1185">Reference proteome</keyword>
<feature type="compositionally biased region" description="Basic and acidic residues" evidence="1">
    <location>
        <begin position="1"/>
        <end position="12"/>
    </location>
</feature>
<evidence type="ECO:0000256" key="1">
    <source>
        <dbReference type="SAM" id="MobiDB-lite"/>
    </source>
</evidence>
<dbReference type="SUPFAM" id="SSF56112">
    <property type="entry name" value="Protein kinase-like (PK-like)"/>
    <property type="match status" value="1"/>
</dbReference>
<name>A0ABW0XEP5_9ACTN</name>
<organism evidence="3 4">
    <name type="scientific">Kitasatospora misakiensis</name>
    <dbReference type="NCBI Taxonomy" id="67330"/>
    <lineage>
        <taxon>Bacteria</taxon>
        <taxon>Bacillati</taxon>
        <taxon>Actinomycetota</taxon>
        <taxon>Actinomycetes</taxon>
        <taxon>Kitasatosporales</taxon>
        <taxon>Streptomycetaceae</taxon>
        <taxon>Kitasatospora</taxon>
    </lineage>
</organism>
<evidence type="ECO:0000313" key="3">
    <source>
        <dbReference type="EMBL" id="MFC5667564.1"/>
    </source>
</evidence>
<comment type="caution">
    <text evidence="3">The sequence shown here is derived from an EMBL/GenBank/DDBJ whole genome shotgun (WGS) entry which is preliminary data.</text>
</comment>
<dbReference type="EMBL" id="JBHSOF010000060">
    <property type="protein sequence ID" value="MFC5667564.1"/>
    <property type="molecule type" value="Genomic_DNA"/>
</dbReference>
<dbReference type="RefSeq" id="WP_380229235.1">
    <property type="nucleotide sequence ID" value="NZ_JBHSOF010000060.1"/>
</dbReference>
<dbReference type="Pfam" id="PF19974">
    <property type="entry name" value="TCAD9"/>
    <property type="match status" value="1"/>
</dbReference>
<gene>
    <name evidence="3" type="ORF">ACFP3U_31925</name>
</gene>
<accession>A0ABW0XEP5</accession>
<protein>
    <recommendedName>
        <fullName evidence="2">Ternary complex associated domain-containing protein</fullName>
    </recommendedName>
</protein>
<feature type="region of interest" description="Disordered" evidence="1">
    <location>
        <begin position="1"/>
        <end position="21"/>
    </location>
</feature>
<dbReference type="PANTHER" id="PTHR16155">
    <property type="entry name" value="DED DOMAIN-CONTAINING PROTEIN"/>
    <property type="match status" value="1"/>
</dbReference>
<reference evidence="4" key="1">
    <citation type="journal article" date="2019" name="Int. J. Syst. Evol. Microbiol.">
        <title>The Global Catalogue of Microorganisms (GCM) 10K type strain sequencing project: providing services to taxonomists for standard genome sequencing and annotation.</title>
        <authorList>
            <consortium name="The Broad Institute Genomics Platform"/>
            <consortium name="The Broad Institute Genome Sequencing Center for Infectious Disease"/>
            <person name="Wu L."/>
            <person name="Ma J."/>
        </authorList>
    </citation>
    <scope>NUCLEOTIDE SEQUENCE [LARGE SCALE GENOMIC DNA]</scope>
    <source>
        <strain evidence="4">CGMCC 4.1437</strain>
    </source>
</reference>
<dbReference type="InterPro" id="IPR011009">
    <property type="entry name" value="Kinase-like_dom_sf"/>
</dbReference>
<evidence type="ECO:0000259" key="2">
    <source>
        <dbReference type="Pfam" id="PF19974"/>
    </source>
</evidence>
<dbReference type="InterPro" id="IPR011990">
    <property type="entry name" value="TPR-like_helical_dom_sf"/>
</dbReference>
<feature type="domain" description="Ternary complex associated" evidence="2">
    <location>
        <begin position="97"/>
        <end position="278"/>
    </location>
</feature>